<sequence length="193" mass="22236">MTTTVEEDEQGILALFLIPNNPRVLPIFIPDIPVNEYGLPTLLDIHHFFQKYHHRLGLNYLHPICRVKFISITDSAKDHTTRMHLYGWGDLQTPLHIETCNGVDCTRGEEDAFWRVPILGICVSEDGKVLDAQEEDAALMKAYFRNLKPNLQACIDLFGVLKLLLIASNYYWYSLNVNYLGKDPFLVRHSTQY</sequence>
<proteinExistence type="predicted"/>
<gene>
    <name evidence="1" type="ORF">C8R41DRAFT_866082</name>
</gene>
<reference evidence="1" key="1">
    <citation type="submission" date="2022-08" db="EMBL/GenBank/DDBJ databases">
        <title>A Global Phylogenomic Analysis of the Shiitake Genus Lentinula.</title>
        <authorList>
            <consortium name="DOE Joint Genome Institute"/>
            <person name="Sierra-Patev S."/>
            <person name="Min B."/>
            <person name="Naranjo-Ortiz M."/>
            <person name="Looney B."/>
            <person name="Konkel Z."/>
            <person name="Slot J.C."/>
            <person name="Sakamoto Y."/>
            <person name="Steenwyk J.L."/>
            <person name="Rokas A."/>
            <person name="Carro J."/>
            <person name="Camarero S."/>
            <person name="Ferreira P."/>
            <person name="Molpeceres G."/>
            <person name="Ruiz-Duenas F.J."/>
            <person name="Serrano A."/>
            <person name="Henrissat B."/>
            <person name="Drula E."/>
            <person name="Hughes K.W."/>
            <person name="Mata J.L."/>
            <person name="Ishikawa N.K."/>
            <person name="Vargas-Isla R."/>
            <person name="Ushijima S."/>
            <person name="Smith C.A."/>
            <person name="Ahrendt S."/>
            <person name="Andreopoulos W."/>
            <person name="He G."/>
            <person name="Labutti K."/>
            <person name="Lipzen A."/>
            <person name="Ng V."/>
            <person name="Riley R."/>
            <person name="Sandor L."/>
            <person name="Barry K."/>
            <person name="Martinez A.T."/>
            <person name="Xiao Y."/>
            <person name="Gibbons J.G."/>
            <person name="Terashima K."/>
            <person name="Grigoriev I.V."/>
            <person name="Hibbett D.S."/>
        </authorList>
    </citation>
    <scope>NUCLEOTIDE SEQUENCE</scope>
    <source>
        <strain evidence="1">RHP3577 ss4</strain>
    </source>
</reference>
<organism evidence="1 2">
    <name type="scientific">Lentinula lateritia</name>
    <dbReference type="NCBI Taxonomy" id="40482"/>
    <lineage>
        <taxon>Eukaryota</taxon>
        <taxon>Fungi</taxon>
        <taxon>Dikarya</taxon>
        <taxon>Basidiomycota</taxon>
        <taxon>Agaricomycotina</taxon>
        <taxon>Agaricomycetes</taxon>
        <taxon>Agaricomycetidae</taxon>
        <taxon>Agaricales</taxon>
        <taxon>Marasmiineae</taxon>
        <taxon>Omphalotaceae</taxon>
        <taxon>Lentinula</taxon>
    </lineage>
</organism>
<comment type="caution">
    <text evidence="1">The sequence shown here is derived from an EMBL/GenBank/DDBJ whole genome shotgun (WGS) entry which is preliminary data.</text>
</comment>
<accession>A0ABQ8VLB4</accession>
<evidence type="ECO:0000313" key="2">
    <source>
        <dbReference type="Proteomes" id="UP001150217"/>
    </source>
</evidence>
<dbReference type="EMBL" id="JANVFT010000026">
    <property type="protein sequence ID" value="KAJ4496691.1"/>
    <property type="molecule type" value="Genomic_DNA"/>
</dbReference>
<evidence type="ECO:0000313" key="1">
    <source>
        <dbReference type="EMBL" id="KAJ4496691.1"/>
    </source>
</evidence>
<keyword evidence="2" id="KW-1185">Reference proteome</keyword>
<name>A0ABQ8VLB4_9AGAR</name>
<protein>
    <submittedName>
        <fullName evidence="1">Uncharacterized protein</fullName>
    </submittedName>
</protein>
<dbReference type="Proteomes" id="UP001150217">
    <property type="component" value="Unassembled WGS sequence"/>
</dbReference>